<dbReference type="Pfam" id="PF07686">
    <property type="entry name" value="V-set"/>
    <property type="match status" value="1"/>
</dbReference>
<dbReference type="GO" id="GO:0032589">
    <property type="term" value="C:neuron projection membrane"/>
    <property type="evidence" value="ECO:0007669"/>
    <property type="project" value="TreeGrafter"/>
</dbReference>
<evidence type="ECO:0000313" key="4">
    <source>
        <dbReference type="RefSeq" id="XP_018021846.1"/>
    </source>
</evidence>
<dbReference type="InterPro" id="IPR036179">
    <property type="entry name" value="Ig-like_dom_sf"/>
</dbReference>
<organism evidence="3 4">
    <name type="scientific">Hyalella azteca</name>
    <name type="common">Amphipod</name>
    <dbReference type="NCBI Taxonomy" id="294128"/>
    <lineage>
        <taxon>Eukaryota</taxon>
        <taxon>Metazoa</taxon>
        <taxon>Ecdysozoa</taxon>
        <taxon>Arthropoda</taxon>
        <taxon>Crustacea</taxon>
        <taxon>Multicrustacea</taxon>
        <taxon>Malacostraca</taxon>
        <taxon>Eumalacostraca</taxon>
        <taxon>Peracarida</taxon>
        <taxon>Amphipoda</taxon>
        <taxon>Senticaudata</taxon>
        <taxon>Talitrida</taxon>
        <taxon>Talitroidea</taxon>
        <taxon>Hyalellidae</taxon>
        <taxon>Hyalella</taxon>
    </lineage>
</organism>
<dbReference type="InterPro" id="IPR013106">
    <property type="entry name" value="Ig_V-set"/>
</dbReference>
<keyword evidence="3" id="KW-1185">Reference proteome</keyword>
<dbReference type="SMART" id="SM00408">
    <property type="entry name" value="IGc2"/>
    <property type="match status" value="2"/>
</dbReference>
<dbReference type="AlphaFoldDB" id="A0A8B7P9J0"/>
<dbReference type="InterPro" id="IPR007110">
    <property type="entry name" value="Ig-like_dom"/>
</dbReference>
<dbReference type="InterPro" id="IPR003598">
    <property type="entry name" value="Ig_sub2"/>
</dbReference>
<dbReference type="SMART" id="SM00409">
    <property type="entry name" value="IG"/>
    <property type="match status" value="2"/>
</dbReference>
<dbReference type="CDD" id="cd00096">
    <property type="entry name" value="Ig"/>
    <property type="match status" value="1"/>
</dbReference>
<dbReference type="InterPro" id="IPR003599">
    <property type="entry name" value="Ig_sub"/>
</dbReference>
<evidence type="ECO:0000256" key="1">
    <source>
        <dbReference type="SAM" id="MobiDB-lite"/>
    </source>
</evidence>
<dbReference type="Proteomes" id="UP000694843">
    <property type="component" value="Unplaced"/>
</dbReference>
<dbReference type="OrthoDB" id="190835at2759"/>
<dbReference type="KEGG" id="hazt:108678025"/>
<dbReference type="InterPro" id="IPR037448">
    <property type="entry name" value="Zig-8"/>
</dbReference>
<reference evidence="4" key="1">
    <citation type="submission" date="2025-08" db="UniProtKB">
        <authorList>
            <consortium name="RefSeq"/>
        </authorList>
    </citation>
    <scope>IDENTIFICATION</scope>
    <source>
        <tissue evidence="4">Whole organism</tissue>
    </source>
</reference>
<evidence type="ECO:0000259" key="2">
    <source>
        <dbReference type="PROSITE" id="PS50835"/>
    </source>
</evidence>
<feature type="domain" description="Ig-like" evidence="2">
    <location>
        <begin position="147"/>
        <end position="248"/>
    </location>
</feature>
<name>A0A8B7P9J0_HYAAZ</name>
<feature type="domain" description="Ig-like" evidence="2">
    <location>
        <begin position="59"/>
        <end position="144"/>
    </location>
</feature>
<dbReference type="InterPro" id="IPR013783">
    <property type="entry name" value="Ig-like_fold"/>
</dbReference>
<dbReference type="PANTHER" id="PTHR23279">
    <property type="entry name" value="DEFECTIVE PROBOSCIS EXTENSION RESPONSE DPR -RELATED"/>
    <property type="match status" value="1"/>
</dbReference>
<dbReference type="PANTHER" id="PTHR23279:SF2">
    <property type="entry name" value="DEFECTIVE PROBOSCIS EXTENSION RESPONSE 19, ISOFORM A"/>
    <property type="match status" value="1"/>
</dbReference>
<feature type="region of interest" description="Disordered" evidence="1">
    <location>
        <begin position="262"/>
        <end position="282"/>
    </location>
</feature>
<dbReference type="RefSeq" id="XP_018021846.1">
    <property type="nucleotide sequence ID" value="XM_018166357.2"/>
</dbReference>
<protein>
    <submittedName>
        <fullName evidence="4">Uncharacterized protein LOC108678025</fullName>
    </submittedName>
</protein>
<sequence length="358" mass="39699">MFLQKRLSTFCVVLVAVIEACFIKELLCHRLEFASSHRKHARRELASGGRETNLALMTPEAQNNSDVVAQVGGTATIRCYTYYLGDELVTWLKRDDEQILTAGQQVYSSENRYSVSHVRHHKLWELTLRKVRPSDAGVYECQLTTHPPVSLFFNLRVVEAQAVIKGPKELHVHEGSKLRLHCTVEDATEPLLYVFWFHNTTMVNHNPDRPIHVSTKRYSSTLSIASVRRTDAGQYRCEPHLAVPANVTIHVLAGENPAAMQRGRDGMADREAPVSDTSASGLPTSSASSVNCIPSMKLSTASASVTSIFQQLILCTYYSQGLILAALSFVLYSSACVDPTSKATLSPVLLLIADRSRR</sequence>
<proteinExistence type="predicted"/>
<evidence type="ECO:0000313" key="3">
    <source>
        <dbReference type="Proteomes" id="UP000694843"/>
    </source>
</evidence>
<dbReference type="PROSITE" id="PS50835">
    <property type="entry name" value="IG_LIKE"/>
    <property type="match status" value="2"/>
</dbReference>
<feature type="compositionally biased region" description="Basic and acidic residues" evidence="1">
    <location>
        <begin position="262"/>
        <end position="273"/>
    </location>
</feature>
<dbReference type="GO" id="GO:0050808">
    <property type="term" value="P:synapse organization"/>
    <property type="evidence" value="ECO:0007669"/>
    <property type="project" value="TreeGrafter"/>
</dbReference>
<accession>A0A8B7P9J0</accession>
<dbReference type="SUPFAM" id="SSF48726">
    <property type="entry name" value="Immunoglobulin"/>
    <property type="match status" value="2"/>
</dbReference>
<dbReference type="GeneID" id="108678025"/>
<dbReference type="Gene3D" id="2.60.40.10">
    <property type="entry name" value="Immunoglobulins"/>
    <property type="match status" value="2"/>
</dbReference>
<gene>
    <name evidence="4" type="primary">LOC108678025</name>
</gene>
<dbReference type="Pfam" id="PF13927">
    <property type="entry name" value="Ig_3"/>
    <property type="match status" value="1"/>
</dbReference>